<dbReference type="GO" id="GO:0006364">
    <property type="term" value="P:rRNA processing"/>
    <property type="evidence" value="ECO:0007669"/>
    <property type="project" value="UniProtKB-UniRule"/>
</dbReference>
<comment type="function">
    <text evidence="1 6">Component of the RIX1 complex required for processing of ITS2 sequences from 35S pre-rRNA.</text>
</comment>
<reference evidence="8" key="1">
    <citation type="journal article" date="2020" name="Stud. Mycol.">
        <title>101 Dothideomycetes genomes: a test case for predicting lifestyles and emergence of pathogens.</title>
        <authorList>
            <person name="Haridas S."/>
            <person name="Albert R."/>
            <person name="Binder M."/>
            <person name="Bloem J."/>
            <person name="Labutti K."/>
            <person name="Salamov A."/>
            <person name="Andreopoulos B."/>
            <person name="Baker S."/>
            <person name="Barry K."/>
            <person name="Bills G."/>
            <person name="Bluhm B."/>
            <person name="Cannon C."/>
            <person name="Castanera R."/>
            <person name="Culley D."/>
            <person name="Daum C."/>
            <person name="Ezra D."/>
            <person name="Gonzalez J."/>
            <person name="Henrissat B."/>
            <person name="Kuo A."/>
            <person name="Liang C."/>
            <person name="Lipzen A."/>
            <person name="Lutzoni F."/>
            <person name="Magnuson J."/>
            <person name="Mondo S."/>
            <person name="Nolan M."/>
            <person name="Ohm R."/>
            <person name="Pangilinan J."/>
            <person name="Park H.-J."/>
            <person name="Ramirez L."/>
            <person name="Alfaro M."/>
            <person name="Sun H."/>
            <person name="Tritt A."/>
            <person name="Yoshinaga Y."/>
            <person name="Zwiers L.-H."/>
            <person name="Turgeon B."/>
            <person name="Goodwin S."/>
            <person name="Spatafora J."/>
            <person name="Crous P."/>
            <person name="Grigoriev I."/>
        </authorList>
    </citation>
    <scope>NUCLEOTIDE SEQUENCE</scope>
    <source>
        <strain evidence="8">CBS 110217</strain>
    </source>
</reference>
<dbReference type="AlphaFoldDB" id="A0A9P4HC55"/>
<keyword evidence="9" id="KW-1185">Reference proteome</keyword>
<dbReference type="PROSITE" id="PS50082">
    <property type="entry name" value="WD_REPEATS_2"/>
    <property type="match status" value="1"/>
</dbReference>
<comment type="subcellular location">
    <subcellularLocation>
        <location evidence="6">Nucleus</location>
    </subcellularLocation>
</comment>
<organism evidence="8 9">
    <name type="scientific">Setomelanomma holmii</name>
    <dbReference type="NCBI Taxonomy" id="210430"/>
    <lineage>
        <taxon>Eukaryota</taxon>
        <taxon>Fungi</taxon>
        <taxon>Dikarya</taxon>
        <taxon>Ascomycota</taxon>
        <taxon>Pezizomycotina</taxon>
        <taxon>Dothideomycetes</taxon>
        <taxon>Pleosporomycetidae</taxon>
        <taxon>Pleosporales</taxon>
        <taxon>Pleosporineae</taxon>
        <taxon>Phaeosphaeriaceae</taxon>
        <taxon>Setomelanomma</taxon>
    </lineage>
</organism>
<proteinExistence type="inferred from homology"/>
<evidence type="ECO:0000256" key="4">
    <source>
        <dbReference type="ARBA" id="ARBA00022737"/>
    </source>
</evidence>
<evidence type="ECO:0000256" key="3">
    <source>
        <dbReference type="ARBA" id="ARBA00022574"/>
    </source>
</evidence>
<evidence type="ECO:0000256" key="5">
    <source>
        <dbReference type="PROSITE-ProRule" id="PRU00221"/>
    </source>
</evidence>
<dbReference type="Gene3D" id="2.130.10.10">
    <property type="entry name" value="YVTN repeat-like/Quinoprotein amine dehydrogenase"/>
    <property type="match status" value="2"/>
</dbReference>
<dbReference type="InterPro" id="IPR001680">
    <property type="entry name" value="WD40_rpt"/>
</dbReference>
<dbReference type="SUPFAM" id="SSF50978">
    <property type="entry name" value="WD40 repeat-like"/>
    <property type="match status" value="1"/>
</dbReference>
<comment type="similarity">
    <text evidence="2 6">Belongs to the WD repeat IPI3/WDR18 family.</text>
</comment>
<dbReference type="GO" id="GO:0006261">
    <property type="term" value="P:DNA-templated DNA replication"/>
    <property type="evidence" value="ECO:0007669"/>
    <property type="project" value="TreeGrafter"/>
</dbReference>
<accession>A0A9P4HC55</accession>
<dbReference type="InterPro" id="IPR036322">
    <property type="entry name" value="WD40_repeat_dom_sf"/>
</dbReference>
<keyword evidence="6" id="KW-0539">Nucleus</keyword>
<dbReference type="Pfam" id="PF00400">
    <property type="entry name" value="WD40"/>
    <property type="match status" value="3"/>
</dbReference>
<dbReference type="InterPro" id="IPR015943">
    <property type="entry name" value="WD40/YVTN_repeat-like_dom_sf"/>
</dbReference>
<dbReference type="GO" id="GO:0120330">
    <property type="term" value="C:rixosome complex"/>
    <property type="evidence" value="ECO:0007669"/>
    <property type="project" value="UniProtKB-UniRule"/>
</dbReference>
<feature type="repeat" description="WD" evidence="5">
    <location>
        <begin position="123"/>
        <end position="154"/>
    </location>
</feature>
<evidence type="ECO:0000256" key="2">
    <source>
        <dbReference type="ARBA" id="ARBA00010143"/>
    </source>
</evidence>
<name>A0A9P4HC55_9PLEO</name>
<keyword evidence="6" id="KW-0698">rRNA processing</keyword>
<keyword evidence="4" id="KW-0677">Repeat</keyword>
<feature type="region of interest" description="Disordered" evidence="7">
    <location>
        <begin position="498"/>
        <end position="551"/>
    </location>
</feature>
<dbReference type="EMBL" id="ML978174">
    <property type="protein sequence ID" value="KAF2032261.1"/>
    <property type="molecule type" value="Genomic_DNA"/>
</dbReference>
<dbReference type="InterPro" id="IPR045227">
    <property type="entry name" value="WDR18/Ipi3/RID3"/>
</dbReference>
<dbReference type="FunFam" id="2.130.10.10:FF:000929">
    <property type="entry name" value="Ribosomal assembly complex component Ipi3"/>
    <property type="match status" value="1"/>
</dbReference>
<dbReference type="PROSITE" id="PS50294">
    <property type="entry name" value="WD_REPEATS_REGION"/>
    <property type="match status" value="1"/>
</dbReference>
<dbReference type="GO" id="GO:0005656">
    <property type="term" value="C:nuclear pre-replicative complex"/>
    <property type="evidence" value="ECO:0007669"/>
    <property type="project" value="TreeGrafter"/>
</dbReference>
<sequence>MLTEQFVAAISASTKPNTGVTKDAGIFVHEYQPLTAQRQVFKKSASAPNGIAVSSSHIFAAQSDKAIVHVYSREKGNQEAIVPFPERIHSIALAAQDAVLLLGTESGRVLAWEICSGRLVSTSTSHLQPVTCIAVDASSNFFLSGSSDAMIHVWALPAILSFSPDTARSPVHTLSTHRGPISSIACGHGSSSANIAISISGDKSAIVWDYHNGQALRTYLLPDAPTAVTLDPADRAFFVAYADGSLQTVDFYDDVQQTTSTDVLRDPSSTHRPVQPSPKTRFNAESQKLGGVLSLALSWDGTTLVSGHASGKVAAWDIAKSNYLFTLTNLPGPASNLQFLLPTGFPHTPERTFKIHTVVKPKQDAGATSGAGLVPAGYTLNMQFTGRLCTGRVSATEERRITKSAFAEALTHPSFPVDMLEESLAELDSWNATSRGGATPASDFMALDHEHHNIVPESQQGEVKDLKRQLASLQRIQKVTFSQLSELRAEKDYFMDQEKKRAERAKTRTRKRMGLTNGATPDRSNEDVEMNDGDEDLESESGSDAAGTAKA</sequence>
<dbReference type="PANTHER" id="PTHR18763:SF0">
    <property type="entry name" value="WD REPEAT-CONTAINING PROTEIN 18"/>
    <property type="match status" value="1"/>
</dbReference>
<dbReference type="SMART" id="SM00320">
    <property type="entry name" value="WD40"/>
    <property type="match status" value="5"/>
</dbReference>
<evidence type="ECO:0000256" key="6">
    <source>
        <dbReference type="RuleBase" id="RU369067"/>
    </source>
</evidence>
<feature type="compositionally biased region" description="Acidic residues" evidence="7">
    <location>
        <begin position="527"/>
        <end position="541"/>
    </location>
</feature>
<comment type="subunit">
    <text evidence="6">Component of the RIX1 complex, composed of IPI1, RIX1/IPI2 and IPI3 in a 1:2:2 stoichiometry. The complex interacts (via RIX1) with MDN1 (via its hexameric AAA ATPase ring) and the pre-60S ribosome particles.</text>
</comment>
<comment type="caution">
    <text evidence="8">The sequence shown here is derived from an EMBL/GenBank/DDBJ whole genome shotgun (WGS) entry which is preliminary data.</text>
</comment>
<gene>
    <name evidence="8" type="ORF">EK21DRAFT_87384</name>
</gene>
<evidence type="ECO:0000313" key="8">
    <source>
        <dbReference type="EMBL" id="KAF2032261.1"/>
    </source>
</evidence>
<protein>
    <recommendedName>
        <fullName evidence="6">Pre-rRNA-processing protein IPI3</fullName>
    </recommendedName>
</protein>
<feature type="region of interest" description="Disordered" evidence="7">
    <location>
        <begin position="260"/>
        <end position="279"/>
    </location>
</feature>
<evidence type="ECO:0000256" key="1">
    <source>
        <dbReference type="ARBA" id="ARBA00002355"/>
    </source>
</evidence>
<dbReference type="OrthoDB" id="756370at2759"/>
<dbReference type="Proteomes" id="UP000799777">
    <property type="component" value="Unassembled WGS sequence"/>
</dbReference>
<dbReference type="PANTHER" id="PTHR18763">
    <property type="entry name" value="WD-REPEAT PROTEIN 18"/>
    <property type="match status" value="1"/>
</dbReference>
<evidence type="ECO:0000313" key="9">
    <source>
        <dbReference type="Proteomes" id="UP000799777"/>
    </source>
</evidence>
<evidence type="ECO:0000256" key="7">
    <source>
        <dbReference type="SAM" id="MobiDB-lite"/>
    </source>
</evidence>
<keyword evidence="3 5" id="KW-0853">WD repeat</keyword>